<evidence type="ECO:0000256" key="5">
    <source>
        <dbReference type="ARBA" id="ARBA00022692"/>
    </source>
</evidence>
<dbReference type="InterPro" id="IPR000522">
    <property type="entry name" value="ABC_transptr_permease_BtuC"/>
</dbReference>
<protein>
    <submittedName>
        <fullName evidence="9">FecCD family ABC transporter permease</fullName>
    </submittedName>
</protein>
<dbReference type="InterPro" id="IPR037294">
    <property type="entry name" value="ABC_BtuC-like"/>
</dbReference>
<name>A0ABW4RMF7_9BACL</name>
<dbReference type="PANTHER" id="PTHR30472">
    <property type="entry name" value="FERRIC ENTEROBACTIN TRANSPORT SYSTEM PERMEASE PROTEIN"/>
    <property type="match status" value="1"/>
</dbReference>
<keyword evidence="7 8" id="KW-0472">Membrane</keyword>
<comment type="caution">
    <text evidence="9">The sequence shown here is derived from an EMBL/GenBank/DDBJ whole genome shotgun (WGS) entry which is preliminary data.</text>
</comment>
<dbReference type="Gene3D" id="1.10.3470.10">
    <property type="entry name" value="ABC transporter involved in vitamin B12 uptake, BtuC"/>
    <property type="match status" value="1"/>
</dbReference>
<feature type="transmembrane region" description="Helical" evidence="8">
    <location>
        <begin position="134"/>
        <end position="155"/>
    </location>
</feature>
<evidence type="ECO:0000313" key="10">
    <source>
        <dbReference type="Proteomes" id="UP001597233"/>
    </source>
</evidence>
<feature type="transmembrane region" description="Helical" evidence="8">
    <location>
        <begin position="210"/>
        <end position="229"/>
    </location>
</feature>
<dbReference type="PANTHER" id="PTHR30472:SF23">
    <property type="entry name" value="IRON-UPTAKE SYSTEM PERMEASE PROTEIN FEUC"/>
    <property type="match status" value="1"/>
</dbReference>
<feature type="transmembrane region" description="Helical" evidence="8">
    <location>
        <begin position="71"/>
        <end position="91"/>
    </location>
</feature>
<dbReference type="CDD" id="cd06550">
    <property type="entry name" value="TM_ABC_iron-siderophores_like"/>
    <property type="match status" value="1"/>
</dbReference>
<feature type="transmembrane region" description="Helical" evidence="8">
    <location>
        <begin position="258"/>
        <end position="285"/>
    </location>
</feature>
<feature type="transmembrane region" description="Helical" evidence="8">
    <location>
        <begin position="167"/>
        <end position="187"/>
    </location>
</feature>
<dbReference type="SUPFAM" id="SSF81345">
    <property type="entry name" value="ABC transporter involved in vitamin B12 uptake, BtuC"/>
    <property type="match status" value="1"/>
</dbReference>
<keyword evidence="4" id="KW-1003">Cell membrane</keyword>
<keyword evidence="3" id="KW-0813">Transport</keyword>
<evidence type="ECO:0000256" key="6">
    <source>
        <dbReference type="ARBA" id="ARBA00022989"/>
    </source>
</evidence>
<dbReference type="Proteomes" id="UP001597233">
    <property type="component" value="Unassembled WGS sequence"/>
</dbReference>
<comment type="subcellular location">
    <subcellularLocation>
        <location evidence="1">Cell membrane</location>
        <topology evidence="1">Multi-pass membrane protein</topology>
    </subcellularLocation>
</comment>
<evidence type="ECO:0000256" key="7">
    <source>
        <dbReference type="ARBA" id="ARBA00023136"/>
    </source>
</evidence>
<gene>
    <name evidence="9" type="ORF">ACFSC9_15440</name>
</gene>
<reference evidence="10" key="1">
    <citation type="journal article" date="2019" name="Int. J. Syst. Evol. Microbiol.">
        <title>The Global Catalogue of Microorganisms (GCM) 10K type strain sequencing project: providing services to taxonomists for standard genome sequencing and annotation.</title>
        <authorList>
            <consortium name="The Broad Institute Genomics Platform"/>
            <consortium name="The Broad Institute Genome Sequencing Center for Infectious Disease"/>
            <person name="Wu L."/>
            <person name="Ma J."/>
        </authorList>
    </citation>
    <scope>NUCLEOTIDE SEQUENCE [LARGE SCALE GENOMIC DNA]</scope>
    <source>
        <strain evidence="10">CCUG 54950</strain>
    </source>
</reference>
<evidence type="ECO:0000256" key="2">
    <source>
        <dbReference type="ARBA" id="ARBA00007935"/>
    </source>
</evidence>
<keyword evidence="5 8" id="KW-0812">Transmembrane</keyword>
<dbReference type="EMBL" id="JBHUEH010000022">
    <property type="protein sequence ID" value="MFD1886894.1"/>
    <property type="molecule type" value="Genomic_DNA"/>
</dbReference>
<feature type="transmembrane region" description="Helical" evidence="8">
    <location>
        <begin position="18"/>
        <end position="37"/>
    </location>
</feature>
<evidence type="ECO:0000256" key="4">
    <source>
        <dbReference type="ARBA" id="ARBA00022475"/>
    </source>
</evidence>
<keyword evidence="6 8" id="KW-1133">Transmembrane helix</keyword>
<organism evidence="9 10">
    <name type="scientific">Paenibacillus wenxiniae</name>
    <dbReference type="NCBI Taxonomy" id="1636843"/>
    <lineage>
        <taxon>Bacteria</taxon>
        <taxon>Bacillati</taxon>
        <taxon>Bacillota</taxon>
        <taxon>Bacilli</taxon>
        <taxon>Bacillales</taxon>
        <taxon>Paenibacillaceae</taxon>
        <taxon>Paenibacillus</taxon>
    </lineage>
</organism>
<dbReference type="Pfam" id="PF01032">
    <property type="entry name" value="FecCD"/>
    <property type="match status" value="1"/>
</dbReference>
<feature type="transmembrane region" description="Helical" evidence="8">
    <location>
        <begin position="103"/>
        <end position="122"/>
    </location>
</feature>
<comment type="similarity">
    <text evidence="2">Belongs to the binding-protein-dependent transport system permease family. FecCD subfamily.</text>
</comment>
<dbReference type="RefSeq" id="WP_347326576.1">
    <property type="nucleotide sequence ID" value="NZ_JBCGUH010000013.1"/>
</dbReference>
<accession>A0ABW4RMF7</accession>
<evidence type="ECO:0000256" key="8">
    <source>
        <dbReference type="SAM" id="Phobius"/>
    </source>
</evidence>
<evidence type="ECO:0000313" key="9">
    <source>
        <dbReference type="EMBL" id="MFD1886894.1"/>
    </source>
</evidence>
<keyword evidence="10" id="KW-1185">Reference proteome</keyword>
<feature type="transmembrane region" description="Helical" evidence="8">
    <location>
        <begin position="297"/>
        <end position="317"/>
    </location>
</feature>
<evidence type="ECO:0000256" key="1">
    <source>
        <dbReference type="ARBA" id="ARBA00004651"/>
    </source>
</evidence>
<sequence length="349" mass="37738">MKLQPNDLYAHTSHGRRAWWIATLLLLVTFITVYISVTNGAFDMSVVDVARTLLRIDPSPQYDLVVFDFRLPRIVLALLVGFGLGIAGAVIQGVTRNGLADPGMLGINAGASMAVVLFMLLFRHTLELSGWLAYMAMPLFGLAGGMLAVGVIFWLARSNGVLDPQQLILVGIAVSSGFGAITLYVSLKMNPNDFEAAAVWLAGSLHSANWRYIGATLPWLLVFTPYLWYRSRMLDVLQLHDESALSLGVGLGRQRRQLILAAVGIVAACVSVSGGIGFVGLIAPHIARRLVGVHHRYMLPISGLIGMLMVVLADLIGKTIFAPAQLAAGIVISLIGVPYFVYLLFRSRV</sequence>
<proteinExistence type="inferred from homology"/>
<feature type="transmembrane region" description="Helical" evidence="8">
    <location>
        <begin position="324"/>
        <end position="345"/>
    </location>
</feature>
<evidence type="ECO:0000256" key="3">
    <source>
        <dbReference type="ARBA" id="ARBA00022448"/>
    </source>
</evidence>